<dbReference type="EMBL" id="JABWDY010039604">
    <property type="protein sequence ID" value="KAF5178791.1"/>
    <property type="molecule type" value="Genomic_DNA"/>
</dbReference>
<comment type="caution">
    <text evidence="1">The sequence shown here is derived from an EMBL/GenBank/DDBJ whole genome shotgun (WGS) entry which is preliminary data.</text>
</comment>
<accession>A0A7J6V1V9</accession>
<name>A0A7J6V1V9_THATH</name>
<dbReference type="Gene3D" id="3.60.10.10">
    <property type="entry name" value="Endonuclease/exonuclease/phosphatase"/>
    <property type="match status" value="1"/>
</dbReference>
<dbReference type="Proteomes" id="UP000554482">
    <property type="component" value="Unassembled WGS sequence"/>
</dbReference>
<dbReference type="OrthoDB" id="1210535at2759"/>
<gene>
    <name evidence="1" type="ORF">FRX31_031622</name>
</gene>
<keyword evidence="2" id="KW-1185">Reference proteome</keyword>
<sequence length="160" mass="18575">MGMVEIRVKQSKMDNILIFICPAYAGLVDLRYTGNFLTWCNKRDDRTWTKIDWVMVNNAWLNAFPDMEAEFLNPRTTSDHSAMLITPRVQVNSKRRAFIFFNFWTQEEGYHEVVTRAWRMAVVGFAVNTDKSQLFFTGVANAIKEDIINVLQYPVGELPV</sequence>
<evidence type="ECO:0000313" key="1">
    <source>
        <dbReference type="EMBL" id="KAF5178791.1"/>
    </source>
</evidence>
<feature type="non-terminal residue" evidence="1">
    <location>
        <position position="160"/>
    </location>
</feature>
<dbReference type="InterPro" id="IPR036691">
    <property type="entry name" value="Endo/exonu/phosph_ase_sf"/>
</dbReference>
<reference evidence="1 2" key="1">
    <citation type="submission" date="2020-06" db="EMBL/GenBank/DDBJ databases">
        <title>Transcriptomic and genomic resources for Thalictrum thalictroides and T. hernandezii: Facilitating candidate gene discovery in an emerging model plant lineage.</title>
        <authorList>
            <person name="Arias T."/>
            <person name="Riano-Pachon D.M."/>
            <person name="Di Stilio V.S."/>
        </authorList>
    </citation>
    <scope>NUCLEOTIDE SEQUENCE [LARGE SCALE GENOMIC DNA]</scope>
    <source>
        <strain evidence="2">cv. WT478/WT964</strain>
        <tissue evidence="1">Leaves</tissue>
    </source>
</reference>
<dbReference type="AlphaFoldDB" id="A0A7J6V1V9"/>
<evidence type="ECO:0000313" key="2">
    <source>
        <dbReference type="Proteomes" id="UP000554482"/>
    </source>
</evidence>
<organism evidence="1 2">
    <name type="scientific">Thalictrum thalictroides</name>
    <name type="common">Rue-anemone</name>
    <name type="synonym">Anemone thalictroides</name>
    <dbReference type="NCBI Taxonomy" id="46969"/>
    <lineage>
        <taxon>Eukaryota</taxon>
        <taxon>Viridiplantae</taxon>
        <taxon>Streptophyta</taxon>
        <taxon>Embryophyta</taxon>
        <taxon>Tracheophyta</taxon>
        <taxon>Spermatophyta</taxon>
        <taxon>Magnoliopsida</taxon>
        <taxon>Ranunculales</taxon>
        <taxon>Ranunculaceae</taxon>
        <taxon>Thalictroideae</taxon>
        <taxon>Thalictrum</taxon>
    </lineage>
</organism>
<dbReference type="PANTHER" id="PTHR33710">
    <property type="entry name" value="BNAC02G09200D PROTEIN"/>
    <property type="match status" value="1"/>
</dbReference>
<dbReference type="SUPFAM" id="SSF56219">
    <property type="entry name" value="DNase I-like"/>
    <property type="match status" value="1"/>
</dbReference>
<protein>
    <submittedName>
        <fullName evidence="1">Uncharacterized protein</fullName>
    </submittedName>
</protein>
<proteinExistence type="predicted"/>
<dbReference type="PANTHER" id="PTHR33710:SF64">
    <property type="entry name" value="ENDONUCLEASE_EXONUCLEASE_PHOSPHATASE DOMAIN-CONTAINING PROTEIN"/>
    <property type="match status" value="1"/>
</dbReference>